<evidence type="ECO:0000256" key="1">
    <source>
        <dbReference type="SAM" id="MobiDB-lite"/>
    </source>
</evidence>
<gene>
    <name evidence="2" type="ORF">MW046_12290</name>
</gene>
<dbReference type="EMBL" id="CP096019">
    <property type="protein sequence ID" value="UPM42723.1"/>
    <property type="molecule type" value="Genomic_DNA"/>
</dbReference>
<dbReference type="GeneID" id="71928839"/>
<proteinExistence type="predicted"/>
<dbReference type="KEGG" id="haad:MW046_12290"/>
<reference evidence="2" key="1">
    <citation type="submission" date="2022-04" db="EMBL/GenBank/DDBJ databases">
        <title>Halocatena sp. nov., isolated from a salt lake.</title>
        <authorList>
            <person name="Cui H.-L."/>
        </authorList>
    </citation>
    <scope>NUCLEOTIDE SEQUENCE</scope>
    <source>
        <strain evidence="2">AD-1</strain>
    </source>
</reference>
<evidence type="ECO:0000313" key="3">
    <source>
        <dbReference type="Proteomes" id="UP000831768"/>
    </source>
</evidence>
<sequence length="102" mass="11498">MIDQLSVARRSVRRARETTDNAAVREQLASIDEGLMELTEEQTTQDTDPATEVDRLTPIEEKLAGLLDAASGDTETQIAEARDAIDIFRQEHTEWDTEQPRD</sequence>
<dbReference type="AlphaFoldDB" id="A0A8U0A456"/>
<dbReference type="RefSeq" id="WP_247993394.1">
    <property type="nucleotide sequence ID" value="NZ_CP096019.1"/>
</dbReference>
<dbReference type="Pfam" id="PF24430">
    <property type="entry name" value="DUF7553"/>
    <property type="match status" value="1"/>
</dbReference>
<dbReference type="Proteomes" id="UP000831768">
    <property type="component" value="Chromosome"/>
</dbReference>
<protein>
    <submittedName>
        <fullName evidence="2">Uncharacterized protein</fullName>
    </submittedName>
</protein>
<name>A0A8U0A456_9EURY</name>
<accession>A0A8U0A456</accession>
<dbReference type="InterPro" id="IPR055975">
    <property type="entry name" value="DUF7553"/>
</dbReference>
<organism evidence="2 3">
    <name type="scientific">Halocatena salina</name>
    <dbReference type="NCBI Taxonomy" id="2934340"/>
    <lineage>
        <taxon>Archaea</taxon>
        <taxon>Methanobacteriati</taxon>
        <taxon>Methanobacteriota</taxon>
        <taxon>Stenosarchaea group</taxon>
        <taxon>Halobacteria</taxon>
        <taxon>Halobacteriales</taxon>
        <taxon>Natronomonadaceae</taxon>
        <taxon>Halocatena</taxon>
    </lineage>
</organism>
<evidence type="ECO:0000313" key="2">
    <source>
        <dbReference type="EMBL" id="UPM42723.1"/>
    </source>
</evidence>
<keyword evidence="3" id="KW-1185">Reference proteome</keyword>
<feature type="region of interest" description="Disordered" evidence="1">
    <location>
        <begin position="1"/>
        <end position="21"/>
    </location>
</feature>